<dbReference type="InterPro" id="IPR026960">
    <property type="entry name" value="RVT-Znf"/>
</dbReference>
<name>A0ABM3QQT3_SPIOL</name>
<keyword evidence="2" id="KW-1185">Reference proteome</keyword>
<sequence>MCALPKFQFHPRCKEIKLTHLCFADAFILCSKGDYQSILLILQAFKLFSNSAGLKENQQNSSVYCHGMPEIDVQRVVDVYGFSRSSLPFKYLGVPIYSKKIIVAQCGHLVDKIITRIKIWSSRNLSYTARMQLINSVLLSLHMYWAQIYVIPKSVLQDIVKLICRAFLWSGQTFSQKPSNIAWDKICCAKQNGGLGFRDVVVEYCIHGEERLKQCFTLAELENMAHYSVKQVYEKLVGVKPRVHWDRLVWNRLITPKHKFICWLAVQCRLQTTTKLARIGISKSALYLICGLQDEDHNHLFFQCQFSNQIIQAVQQWLGSSMNGSLH</sequence>
<evidence type="ECO:0000259" key="1">
    <source>
        <dbReference type="Pfam" id="PF13966"/>
    </source>
</evidence>
<dbReference type="RefSeq" id="XP_056685705.1">
    <property type="nucleotide sequence ID" value="XM_056829727.1"/>
</dbReference>
<protein>
    <recommendedName>
        <fullName evidence="1">Reverse transcriptase zinc-binding domain-containing protein</fullName>
    </recommendedName>
</protein>
<proteinExistence type="predicted"/>
<dbReference type="Pfam" id="PF13966">
    <property type="entry name" value="zf-RVT"/>
    <property type="match status" value="1"/>
</dbReference>
<evidence type="ECO:0000313" key="3">
    <source>
        <dbReference type="RefSeq" id="XP_056685705.1"/>
    </source>
</evidence>
<gene>
    <name evidence="3" type="primary">LOC110804898</name>
</gene>
<feature type="domain" description="Reverse transcriptase zinc-binding" evidence="1">
    <location>
        <begin position="227"/>
        <end position="310"/>
    </location>
</feature>
<dbReference type="Proteomes" id="UP000813463">
    <property type="component" value="Chromosome 5"/>
</dbReference>
<reference evidence="2" key="1">
    <citation type="journal article" date="2021" name="Nat. Commun.">
        <title>Genomic analyses provide insights into spinach domestication and the genetic basis of agronomic traits.</title>
        <authorList>
            <person name="Cai X."/>
            <person name="Sun X."/>
            <person name="Xu C."/>
            <person name="Sun H."/>
            <person name="Wang X."/>
            <person name="Ge C."/>
            <person name="Zhang Z."/>
            <person name="Wang Q."/>
            <person name="Fei Z."/>
            <person name="Jiao C."/>
            <person name="Wang Q."/>
        </authorList>
    </citation>
    <scope>NUCLEOTIDE SEQUENCE [LARGE SCALE GENOMIC DNA]</scope>
    <source>
        <strain evidence="2">cv. Varoflay</strain>
    </source>
</reference>
<dbReference type="PANTHER" id="PTHR33116">
    <property type="entry name" value="REVERSE TRANSCRIPTASE ZINC-BINDING DOMAIN-CONTAINING PROTEIN-RELATED-RELATED"/>
    <property type="match status" value="1"/>
</dbReference>
<dbReference type="GeneID" id="110804898"/>
<dbReference type="PANTHER" id="PTHR33116:SF84">
    <property type="entry name" value="RNA-DIRECTED DNA POLYMERASE"/>
    <property type="match status" value="1"/>
</dbReference>
<accession>A0ABM3QQT3</accession>
<organism evidence="2 3">
    <name type="scientific">Spinacia oleracea</name>
    <name type="common">Spinach</name>
    <dbReference type="NCBI Taxonomy" id="3562"/>
    <lineage>
        <taxon>Eukaryota</taxon>
        <taxon>Viridiplantae</taxon>
        <taxon>Streptophyta</taxon>
        <taxon>Embryophyta</taxon>
        <taxon>Tracheophyta</taxon>
        <taxon>Spermatophyta</taxon>
        <taxon>Magnoliopsida</taxon>
        <taxon>eudicotyledons</taxon>
        <taxon>Gunneridae</taxon>
        <taxon>Pentapetalae</taxon>
        <taxon>Caryophyllales</taxon>
        <taxon>Chenopodiaceae</taxon>
        <taxon>Chenopodioideae</taxon>
        <taxon>Anserineae</taxon>
        <taxon>Spinacia</taxon>
    </lineage>
</organism>
<reference evidence="3" key="2">
    <citation type="submission" date="2025-08" db="UniProtKB">
        <authorList>
            <consortium name="RefSeq"/>
        </authorList>
    </citation>
    <scope>IDENTIFICATION</scope>
    <source>
        <tissue evidence="3">Leaf</tissue>
    </source>
</reference>
<evidence type="ECO:0000313" key="2">
    <source>
        <dbReference type="Proteomes" id="UP000813463"/>
    </source>
</evidence>